<gene>
    <name evidence="2" type="ORF">SJ2017_2136</name>
</gene>
<feature type="transmembrane region" description="Helical" evidence="1">
    <location>
        <begin position="88"/>
        <end position="107"/>
    </location>
</feature>
<keyword evidence="1" id="KW-1133">Transmembrane helix</keyword>
<feature type="transmembrane region" description="Helical" evidence="1">
    <location>
        <begin position="33"/>
        <end position="55"/>
    </location>
</feature>
<evidence type="ECO:0000313" key="3">
    <source>
        <dbReference type="Proteomes" id="UP000191820"/>
    </source>
</evidence>
<feature type="transmembrane region" description="Helical" evidence="1">
    <location>
        <begin position="352"/>
        <end position="371"/>
    </location>
</feature>
<keyword evidence="3" id="KW-1185">Reference proteome</keyword>
<dbReference type="Proteomes" id="UP000191820">
    <property type="component" value="Chromosome"/>
</dbReference>
<accession>A0ABN4YHB2</accession>
<name>A0ABN4YHB2_9GAMM</name>
<evidence type="ECO:0000256" key="1">
    <source>
        <dbReference type="SAM" id="Phobius"/>
    </source>
</evidence>
<dbReference type="RefSeq" id="WP_080915771.1">
    <property type="nucleotide sequence ID" value="NZ_CP020472.1"/>
</dbReference>
<protein>
    <submittedName>
        <fullName evidence="2">Aminobenzoyl-glutamate transporter</fullName>
    </submittedName>
</protein>
<keyword evidence="1" id="KW-0812">Transmembrane</keyword>
<dbReference type="PANTHER" id="PTHR30282">
    <property type="entry name" value="P-AMINOBENZOYL GLUTAMATE TRANSPORTER"/>
    <property type="match status" value="1"/>
</dbReference>
<keyword evidence="1" id="KW-0472">Membrane</keyword>
<dbReference type="Pfam" id="PF03806">
    <property type="entry name" value="ABG_transport"/>
    <property type="match status" value="1"/>
</dbReference>
<feature type="transmembrane region" description="Helical" evidence="1">
    <location>
        <begin position="309"/>
        <end position="331"/>
    </location>
</feature>
<dbReference type="EMBL" id="CP020472">
    <property type="protein sequence ID" value="ARD22434.1"/>
    <property type="molecule type" value="Genomic_DNA"/>
</dbReference>
<feature type="transmembrane region" description="Helical" evidence="1">
    <location>
        <begin position="119"/>
        <end position="140"/>
    </location>
</feature>
<proteinExistence type="predicted"/>
<feature type="transmembrane region" description="Helical" evidence="1">
    <location>
        <begin position="170"/>
        <end position="190"/>
    </location>
</feature>
<organism evidence="2 3">
    <name type="scientific">Shewanella japonica</name>
    <dbReference type="NCBI Taxonomy" id="93973"/>
    <lineage>
        <taxon>Bacteria</taxon>
        <taxon>Pseudomonadati</taxon>
        <taxon>Pseudomonadota</taxon>
        <taxon>Gammaproteobacteria</taxon>
        <taxon>Alteromonadales</taxon>
        <taxon>Shewanellaceae</taxon>
        <taxon>Shewanella</taxon>
    </lineage>
</organism>
<feature type="transmembrane region" description="Helical" evidence="1">
    <location>
        <begin position="418"/>
        <end position="436"/>
    </location>
</feature>
<feature type="transmembrane region" description="Helical" evidence="1">
    <location>
        <begin position="448"/>
        <end position="467"/>
    </location>
</feature>
<dbReference type="InterPro" id="IPR004697">
    <property type="entry name" value="AbgT"/>
</dbReference>
<feature type="transmembrane region" description="Helical" evidence="1">
    <location>
        <begin position="391"/>
        <end position="411"/>
    </location>
</feature>
<dbReference type="PANTHER" id="PTHR30282:SF1">
    <property type="entry name" value="ABGT FAMILY TRANSPORTER"/>
    <property type="match status" value="1"/>
</dbReference>
<feature type="transmembrane region" description="Helical" evidence="1">
    <location>
        <begin position="217"/>
        <end position="235"/>
    </location>
</feature>
<evidence type="ECO:0000313" key="2">
    <source>
        <dbReference type="EMBL" id="ARD22434.1"/>
    </source>
</evidence>
<reference evidence="2 3" key="1">
    <citation type="submission" date="2017-03" db="EMBL/GenBank/DDBJ databases">
        <title>Genome sequencing of Shewanella japonica KCTC 22435.</title>
        <authorList>
            <person name="Kim K.M."/>
        </authorList>
    </citation>
    <scope>NUCLEOTIDE SEQUENCE [LARGE SCALE GENOMIC DNA]</scope>
    <source>
        <strain evidence="2 3">KCTC 22435</strain>
    </source>
</reference>
<sequence length="516" mass="55053">MTTKTESGDNAPGLLGRALDSIERIGNKLPDPAMLFLILMFAVWVISALLSGVSFDAIDPRTDSPIVINNLLSATALTEFLTSMVKTFTAFAPLGVVLVAMLGVGIAEQSGFINTALKQMLKVTPAKLLTPAVVVVGIISHTATDAGYVVVIPLAGVIFFTVGRHPLAGIAAAFAGVSGGFCANFIPSGIDPLLQSFTQSAAQIVDPDIQINPLNNWFFAASSCIPITLVIWYLTDKILEPRLNKTHKVERDQVDLPAMEEATPKEMRAFSVASLVMFVAIIGFFSLTIPETSTLRDEHGSLTSFGAPLMQSIVPLIFIFFMLPGVVYGYMTGSFKSSADIVQAMSKSMSGMSHYIVMAFFCAQFVAAFSASNLGALIAVEGAGGLKALNLPAEVTVVGMIILVGFVNLFVGSSSAKWALIGPVLVPMLMQLNISPDLSQAAYRIGDSSSNIITPLMPYFPLVVVYCQRYVKGIGIGTLISMMLPFSLALLSIWSTWLLIYWSIGLPLGLGASYTY</sequence>
<feature type="transmembrane region" description="Helical" evidence="1">
    <location>
        <begin position="479"/>
        <end position="504"/>
    </location>
</feature>
<feature type="transmembrane region" description="Helical" evidence="1">
    <location>
        <begin position="269"/>
        <end position="289"/>
    </location>
</feature>